<dbReference type="InParanoid" id="Q2LXW9"/>
<proteinExistence type="predicted"/>
<accession>Q2LXW9</accession>
<reference evidence="1 2" key="1">
    <citation type="journal article" date="2007" name="Proc. Natl. Acad. Sci. U.S.A.">
        <title>The genome of Syntrophus aciditrophicus: life at the thermodynamic limit of microbial growth.</title>
        <authorList>
            <person name="McInerney M.J."/>
            <person name="Rohlin L."/>
            <person name="Mouttaki H."/>
            <person name="Kim U."/>
            <person name="Krupp R.S."/>
            <person name="Rios-Hernandez L."/>
            <person name="Sieber J."/>
            <person name="Struchtemeyer C.G."/>
            <person name="Bhattacharyya A."/>
            <person name="Campbell J.W."/>
            <person name="Gunsalus R.P."/>
        </authorList>
    </citation>
    <scope>NUCLEOTIDE SEQUENCE [LARGE SCALE GENOMIC DNA]</scope>
    <source>
        <strain evidence="1 2">SB</strain>
    </source>
</reference>
<sequence length="125" mass="14487">MPPVPHNYVCSITDHLRYLVVPTAFVPLFKKPAISSTGRSVPFLGEKKGREGRLVNKSLDKQKLLPKKFLRKYEAKACRRKNIFKLKTLEEVLRKNSLFTWTGPEQAIFDVMPFYPLVARVRIEN</sequence>
<keyword evidence="2" id="KW-1185">Reference proteome</keyword>
<dbReference type="EMBL" id="CP000252">
    <property type="protein sequence ID" value="ABC78926.1"/>
    <property type="molecule type" value="Genomic_DNA"/>
</dbReference>
<protein>
    <submittedName>
        <fullName evidence="1">Hypothetical cytosolic protein</fullName>
    </submittedName>
</protein>
<evidence type="ECO:0000313" key="1">
    <source>
        <dbReference type="EMBL" id="ABC78926.1"/>
    </source>
</evidence>
<dbReference type="HOGENOM" id="CLU_1991545_0_0_7"/>
<dbReference type="Proteomes" id="UP000001933">
    <property type="component" value="Chromosome"/>
</dbReference>
<name>Q2LXW9_SYNAS</name>
<evidence type="ECO:0000313" key="2">
    <source>
        <dbReference type="Proteomes" id="UP000001933"/>
    </source>
</evidence>
<dbReference type="KEGG" id="sat:SYN_01634"/>
<organism evidence="1 2">
    <name type="scientific">Syntrophus aciditrophicus (strain SB)</name>
    <dbReference type="NCBI Taxonomy" id="56780"/>
    <lineage>
        <taxon>Bacteria</taxon>
        <taxon>Pseudomonadati</taxon>
        <taxon>Thermodesulfobacteriota</taxon>
        <taxon>Syntrophia</taxon>
        <taxon>Syntrophales</taxon>
        <taxon>Syntrophaceae</taxon>
        <taxon>Syntrophus</taxon>
    </lineage>
</organism>
<dbReference type="AlphaFoldDB" id="Q2LXW9"/>
<gene>
    <name evidence="1" type="ORF">SYN_01634</name>
</gene>